<reference evidence="1 2" key="1">
    <citation type="submission" date="2019-05" db="EMBL/GenBank/DDBJ databases">
        <title>Another draft genome of Portunus trituberculatus and its Hox gene families provides insights of decapod evolution.</title>
        <authorList>
            <person name="Jeong J.-H."/>
            <person name="Song I."/>
            <person name="Kim S."/>
            <person name="Choi T."/>
            <person name="Kim D."/>
            <person name="Ryu S."/>
            <person name="Kim W."/>
        </authorList>
    </citation>
    <scope>NUCLEOTIDE SEQUENCE [LARGE SCALE GENOMIC DNA]</scope>
    <source>
        <tissue evidence="1">Muscle</tissue>
    </source>
</reference>
<name>A0A5B7I9Z4_PORTR</name>
<keyword evidence="2" id="KW-1185">Reference proteome</keyword>
<proteinExistence type="predicted"/>
<comment type="caution">
    <text evidence="1">The sequence shown here is derived from an EMBL/GenBank/DDBJ whole genome shotgun (WGS) entry which is preliminary data.</text>
</comment>
<sequence>MNRNQLAMLSTLPSFPQLRQSQHAAVLSSHATIDIAASETRACMQETSVAVLTWQRLWHTSPRRLTPCPPHAHHLAANNGGAGRGTWAEDSCTCGLT</sequence>
<organism evidence="1 2">
    <name type="scientific">Portunus trituberculatus</name>
    <name type="common">Swimming crab</name>
    <name type="synonym">Neptunus trituberculatus</name>
    <dbReference type="NCBI Taxonomy" id="210409"/>
    <lineage>
        <taxon>Eukaryota</taxon>
        <taxon>Metazoa</taxon>
        <taxon>Ecdysozoa</taxon>
        <taxon>Arthropoda</taxon>
        <taxon>Crustacea</taxon>
        <taxon>Multicrustacea</taxon>
        <taxon>Malacostraca</taxon>
        <taxon>Eumalacostraca</taxon>
        <taxon>Eucarida</taxon>
        <taxon>Decapoda</taxon>
        <taxon>Pleocyemata</taxon>
        <taxon>Brachyura</taxon>
        <taxon>Eubrachyura</taxon>
        <taxon>Portunoidea</taxon>
        <taxon>Portunidae</taxon>
        <taxon>Portuninae</taxon>
        <taxon>Portunus</taxon>
    </lineage>
</organism>
<gene>
    <name evidence="1" type="ORF">E2C01_073213</name>
</gene>
<accession>A0A5B7I9Z4</accession>
<evidence type="ECO:0000313" key="1">
    <source>
        <dbReference type="EMBL" id="MPC78716.1"/>
    </source>
</evidence>
<evidence type="ECO:0000313" key="2">
    <source>
        <dbReference type="Proteomes" id="UP000324222"/>
    </source>
</evidence>
<dbReference type="AlphaFoldDB" id="A0A5B7I9Z4"/>
<dbReference type="Proteomes" id="UP000324222">
    <property type="component" value="Unassembled WGS sequence"/>
</dbReference>
<protein>
    <submittedName>
        <fullName evidence="1">Uncharacterized protein</fullName>
    </submittedName>
</protein>
<dbReference type="EMBL" id="VSRR010049172">
    <property type="protein sequence ID" value="MPC78716.1"/>
    <property type="molecule type" value="Genomic_DNA"/>
</dbReference>